<evidence type="ECO:0000313" key="2">
    <source>
        <dbReference type="EMBL" id="KAK8864335.1"/>
    </source>
</evidence>
<dbReference type="Proteomes" id="UP001388673">
    <property type="component" value="Unassembled WGS sequence"/>
</dbReference>
<dbReference type="KEGG" id="kne:92178841"/>
<dbReference type="EMBL" id="JBCAWK010000003">
    <property type="protein sequence ID" value="KAK8864335.1"/>
    <property type="molecule type" value="Genomic_DNA"/>
</dbReference>
<dbReference type="GeneID" id="92178841"/>
<feature type="region of interest" description="Disordered" evidence="1">
    <location>
        <begin position="1"/>
        <end position="27"/>
    </location>
</feature>
<organism evidence="2 3">
    <name type="scientific">Kwoniella newhampshirensis</name>
    <dbReference type="NCBI Taxonomy" id="1651941"/>
    <lineage>
        <taxon>Eukaryota</taxon>
        <taxon>Fungi</taxon>
        <taxon>Dikarya</taxon>
        <taxon>Basidiomycota</taxon>
        <taxon>Agaricomycotina</taxon>
        <taxon>Tremellomycetes</taxon>
        <taxon>Tremellales</taxon>
        <taxon>Cryptococcaceae</taxon>
        <taxon>Kwoniella</taxon>
    </lineage>
</organism>
<gene>
    <name evidence="2" type="ORF">IAR55_001582</name>
</gene>
<feature type="region of interest" description="Disordered" evidence="1">
    <location>
        <begin position="194"/>
        <end position="223"/>
    </location>
</feature>
<sequence length="283" mass="31841">MSYYKSSFQPIASSSQLPVPTSSPILEDTRTVPADRASFNLGDEVEAIEVLRSGEAEGEGEGRKAGRVKVRGRINRELLLRLAASMCNFHPIGTCLQAQGEGSLYCELHSCQAINADGDRCRNGVKRPNHSRFCATSYHAETSREEYLEALLARRRAYDEMATLTREEEHLKQVLFFDSHFSISTPTDRSIILSPTSSQSFSSSSRSSNNNTKDRRINHSWSEDELRPSSSSFLFAKANPTEEKKVRLEDEKGWGAYGVDKWWIGNWRGQPVGEVEQSRWRAA</sequence>
<dbReference type="RefSeq" id="XP_066804631.1">
    <property type="nucleotide sequence ID" value="XM_066944708.1"/>
</dbReference>
<keyword evidence="3" id="KW-1185">Reference proteome</keyword>
<feature type="compositionally biased region" description="Low complexity" evidence="1">
    <location>
        <begin position="194"/>
        <end position="208"/>
    </location>
</feature>
<name>A0AAW0Z2J6_9TREE</name>
<evidence type="ECO:0000313" key="3">
    <source>
        <dbReference type="Proteomes" id="UP001388673"/>
    </source>
</evidence>
<feature type="compositionally biased region" description="Basic and acidic residues" evidence="1">
    <location>
        <begin position="212"/>
        <end position="223"/>
    </location>
</feature>
<proteinExistence type="predicted"/>
<reference evidence="2 3" key="1">
    <citation type="journal article" date="2024" name="bioRxiv">
        <title>Comparative genomics of Cryptococcus and Kwoniella reveals pathogenesis evolution and contrasting karyotype dynamics via intercentromeric recombination or chromosome fusion.</title>
        <authorList>
            <person name="Coelho M.A."/>
            <person name="David-Palma M."/>
            <person name="Shea T."/>
            <person name="Bowers K."/>
            <person name="McGinley-Smith S."/>
            <person name="Mohammad A.W."/>
            <person name="Gnirke A."/>
            <person name="Yurkov A.M."/>
            <person name="Nowrousian M."/>
            <person name="Sun S."/>
            <person name="Cuomo C.A."/>
            <person name="Heitman J."/>
        </authorList>
    </citation>
    <scope>NUCLEOTIDE SEQUENCE [LARGE SCALE GENOMIC DNA]</scope>
    <source>
        <strain evidence="2 3">CBS 13917</strain>
    </source>
</reference>
<dbReference type="AlphaFoldDB" id="A0AAW0Z2J6"/>
<evidence type="ECO:0008006" key="4">
    <source>
        <dbReference type="Google" id="ProtNLM"/>
    </source>
</evidence>
<protein>
    <recommendedName>
        <fullName evidence="4">SCA7 domain-containing protein</fullName>
    </recommendedName>
</protein>
<feature type="compositionally biased region" description="Polar residues" evidence="1">
    <location>
        <begin position="1"/>
        <end position="24"/>
    </location>
</feature>
<evidence type="ECO:0000256" key="1">
    <source>
        <dbReference type="SAM" id="MobiDB-lite"/>
    </source>
</evidence>
<comment type="caution">
    <text evidence="2">The sequence shown here is derived from an EMBL/GenBank/DDBJ whole genome shotgun (WGS) entry which is preliminary data.</text>
</comment>
<accession>A0AAW0Z2J6</accession>